<dbReference type="SUPFAM" id="SSF53822">
    <property type="entry name" value="Periplasmic binding protein-like I"/>
    <property type="match status" value="1"/>
</dbReference>
<evidence type="ECO:0000256" key="2">
    <source>
        <dbReference type="ARBA" id="ARBA00023125"/>
    </source>
</evidence>
<feature type="domain" description="HTH lacI-type" evidence="4">
    <location>
        <begin position="6"/>
        <end position="60"/>
    </location>
</feature>
<evidence type="ECO:0000256" key="1">
    <source>
        <dbReference type="ARBA" id="ARBA00023015"/>
    </source>
</evidence>
<accession>A0A4V2JAD5</accession>
<dbReference type="EMBL" id="SIRT01000002">
    <property type="protein sequence ID" value="TBN05294.1"/>
    <property type="molecule type" value="Genomic_DNA"/>
</dbReference>
<dbReference type="GO" id="GO:0003700">
    <property type="term" value="F:DNA-binding transcription factor activity"/>
    <property type="evidence" value="ECO:0007669"/>
    <property type="project" value="TreeGrafter"/>
</dbReference>
<protein>
    <submittedName>
        <fullName evidence="5">LacI family transcriptional regulator</fullName>
    </submittedName>
</protein>
<keyword evidence="1" id="KW-0805">Transcription regulation</keyword>
<dbReference type="Pfam" id="PF00356">
    <property type="entry name" value="LacI"/>
    <property type="match status" value="1"/>
</dbReference>
<evidence type="ECO:0000259" key="4">
    <source>
        <dbReference type="PROSITE" id="PS50932"/>
    </source>
</evidence>
<reference evidence="5 6" key="1">
    <citation type="submission" date="2019-02" db="EMBL/GenBank/DDBJ databases">
        <title>Hyunsoonleella sp., isolated from marine sediment.</title>
        <authorList>
            <person name="Liu B.-T."/>
        </authorList>
    </citation>
    <scope>NUCLEOTIDE SEQUENCE [LARGE SCALE GENOMIC DNA]</scope>
    <source>
        <strain evidence="5 6">T58</strain>
    </source>
</reference>
<dbReference type="PANTHER" id="PTHR30146:SF109">
    <property type="entry name" value="HTH-TYPE TRANSCRIPTIONAL REGULATOR GALS"/>
    <property type="match status" value="1"/>
</dbReference>
<dbReference type="AlphaFoldDB" id="A0A4V2JAD5"/>
<dbReference type="InterPro" id="IPR001761">
    <property type="entry name" value="Peripla_BP/Lac1_sug-bd_dom"/>
</dbReference>
<keyword evidence="3" id="KW-0804">Transcription</keyword>
<comment type="caution">
    <text evidence="5">The sequence shown here is derived from an EMBL/GenBank/DDBJ whole genome shotgun (WGS) entry which is preliminary data.</text>
</comment>
<dbReference type="PANTHER" id="PTHR30146">
    <property type="entry name" value="LACI-RELATED TRANSCRIPTIONAL REPRESSOR"/>
    <property type="match status" value="1"/>
</dbReference>
<dbReference type="SUPFAM" id="SSF47413">
    <property type="entry name" value="lambda repressor-like DNA-binding domains"/>
    <property type="match status" value="1"/>
</dbReference>
<dbReference type="CDD" id="cd06267">
    <property type="entry name" value="PBP1_LacI_sugar_binding-like"/>
    <property type="match status" value="1"/>
</dbReference>
<keyword evidence="6" id="KW-1185">Reference proteome</keyword>
<dbReference type="Gene3D" id="1.10.260.40">
    <property type="entry name" value="lambda repressor-like DNA-binding domains"/>
    <property type="match status" value="1"/>
</dbReference>
<dbReference type="InterPro" id="IPR000843">
    <property type="entry name" value="HTH_LacI"/>
</dbReference>
<organism evidence="5 6">
    <name type="scientific">Hyunsoonleella flava</name>
    <dbReference type="NCBI Taxonomy" id="2527939"/>
    <lineage>
        <taxon>Bacteria</taxon>
        <taxon>Pseudomonadati</taxon>
        <taxon>Bacteroidota</taxon>
        <taxon>Flavobacteriia</taxon>
        <taxon>Flavobacteriales</taxon>
        <taxon>Flavobacteriaceae</taxon>
    </lineage>
</organism>
<name>A0A4V2JAD5_9FLAO</name>
<sequence>MNSGKATIHDISKALNIDSSTVSRALNNSPRVSSKTKAKILTKAAELGYQRNSLASNLRTNKTNTIGVIVPRISRSFFSSVISGIEETAYKNGYNVIICQSLEDVNREKKIMDNLLSNRVDGVLISISMQTSSYEHLKPFRNHGAPIVFYDRPCNFEGCTSVSIDDFEASFKATEHLISNGCKNIVHFGGPQNIALYKNRKKGYLAALEKYGLEINEIFCFENELSENDGVIMAKEILKMKNVDGIYAANDTSAISALQYLKSKDVKIPEDIAIVGFNNDPISSVIEPSLTTINQPDFEMGRMATNALIDQIKDTSLSVRPIVLKSELIVRSSSKVMP</sequence>
<dbReference type="Pfam" id="PF00532">
    <property type="entry name" value="Peripla_BP_1"/>
    <property type="match status" value="1"/>
</dbReference>
<dbReference type="Proteomes" id="UP000291142">
    <property type="component" value="Unassembled WGS sequence"/>
</dbReference>
<dbReference type="GO" id="GO:0000976">
    <property type="term" value="F:transcription cis-regulatory region binding"/>
    <property type="evidence" value="ECO:0007669"/>
    <property type="project" value="TreeGrafter"/>
</dbReference>
<dbReference type="InterPro" id="IPR028082">
    <property type="entry name" value="Peripla_BP_I"/>
</dbReference>
<dbReference type="Gene3D" id="3.40.50.2300">
    <property type="match status" value="2"/>
</dbReference>
<evidence type="ECO:0000313" key="6">
    <source>
        <dbReference type="Proteomes" id="UP000291142"/>
    </source>
</evidence>
<dbReference type="PROSITE" id="PS50932">
    <property type="entry name" value="HTH_LACI_2"/>
    <property type="match status" value="1"/>
</dbReference>
<dbReference type="CDD" id="cd01392">
    <property type="entry name" value="HTH_LacI"/>
    <property type="match status" value="1"/>
</dbReference>
<evidence type="ECO:0000313" key="5">
    <source>
        <dbReference type="EMBL" id="TBN05294.1"/>
    </source>
</evidence>
<dbReference type="SMART" id="SM00354">
    <property type="entry name" value="HTH_LACI"/>
    <property type="match status" value="1"/>
</dbReference>
<proteinExistence type="predicted"/>
<dbReference type="OrthoDB" id="9768806at2"/>
<dbReference type="RefSeq" id="WP_130962916.1">
    <property type="nucleotide sequence ID" value="NZ_SIRT01000002.1"/>
</dbReference>
<keyword evidence="2" id="KW-0238">DNA-binding</keyword>
<gene>
    <name evidence="5" type="ORF">EYD45_03180</name>
</gene>
<dbReference type="InterPro" id="IPR010982">
    <property type="entry name" value="Lambda_DNA-bd_dom_sf"/>
</dbReference>
<evidence type="ECO:0000256" key="3">
    <source>
        <dbReference type="ARBA" id="ARBA00023163"/>
    </source>
</evidence>